<dbReference type="EMBL" id="LUKF01000017">
    <property type="protein sequence ID" value="KYG61333.1"/>
    <property type="molecule type" value="Genomic_DNA"/>
</dbReference>
<keyword evidence="1" id="KW-0732">Signal</keyword>
<feature type="signal peptide" evidence="1">
    <location>
        <begin position="1"/>
        <end position="18"/>
    </location>
</feature>
<gene>
    <name evidence="2" type="ORF">AZI85_09690</name>
</gene>
<comment type="caution">
    <text evidence="2">The sequence shown here is derived from an EMBL/GenBank/DDBJ whole genome shotgun (WGS) entry which is preliminary data.</text>
</comment>
<evidence type="ECO:0000313" key="2">
    <source>
        <dbReference type="EMBL" id="KYG61333.1"/>
    </source>
</evidence>
<feature type="chain" id="PRO_5007572632" evidence="1">
    <location>
        <begin position="19"/>
        <end position="435"/>
    </location>
</feature>
<reference evidence="2 3" key="1">
    <citation type="submission" date="2016-03" db="EMBL/GenBank/DDBJ databases">
        <authorList>
            <person name="Ploux O."/>
        </authorList>
    </citation>
    <scope>NUCLEOTIDE SEQUENCE [LARGE SCALE GENOMIC DNA]</scope>
    <source>
        <strain evidence="2 3">BER2</strain>
    </source>
</reference>
<proteinExistence type="predicted"/>
<sequence>MKSACLLLILLFCSFAQAKHKTEWSLHIDTKFDAVYFAEEYGTDTNQDLYKLELDPIYDWRYLDSVRFYVKPTFIANPNNKSDEEKYFFDPTETYLRYQGESFSLQAGYNVFTWGVTDGYNPLDVINSKQYFDPLHSRKLGAPSVVFSQTLDIWDYELIYIPENRGATLPGEQSRWLPREVFVPQTPDNDLVLLLPESLHYNYGSKEDLDDARKNNYALRIQRHGSVFDVGLTYFEGVASFPLIQPVVTGTVVAVSPKTIVQVDPDVTLNVKNYRIRQGGLSMTASSWETLFKLASSYTSSLTEDPYLQKWTFENVLAIEKTFNLGESGLLIAVLQKSFIQTEKENDSNLSMTEIFRDAWMLGGRMSWKEVWNFSLLGLYDGIHGSNYEELTITRRFWDAWNLSLTASLIQGSSETPLGVYEKNDSYTLTLSRSF</sequence>
<organism evidence="2 3">
    <name type="scientific">Bdellovibrio bacteriovorus</name>
    <dbReference type="NCBI Taxonomy" id="959"/>
    <lineage>
        <taxon>Bacteria</taxon>
        <taxon>Pseudomonadati</taxon>
        <taxon>Bdellovibrionota</taxon>
        <taxon>Bdellovibrionia</taxon>
        <taxon>Bdellovibrionales</taxon>
        <taxon>Pseudobdellovibrionaceae</taxon>
        <taxon>Bdellovibrio</taxon>
    </lineage>
</organism>
<dbReference type="AlphaFoldDB" id="A0A150WED4"/>
<accession>A0A150WED4</accession>
<evidence type="ECO:0000313" key="3">
    <source>
        <dbReference type="Proteomes" id="UP000075391"/>
    </source>
</evidence>
<dbReference type="Proteomes" id="UP000075391">
    <property type="component" value="Unassembled WGS sequence"/>
</dbReference>
<protein>
    <submittedName>
        <fullName evidence="2">Uncharacterized protein</fullName>
    </submittedName>
</protein>
<name>A0A150WED4_BDEBC</name>
<evidence type="ECO:0000256" key="1">
    <source>
        <dbReference type="SAM" id="SignalP"/>
    </source>
</evidence>